<evidence type="ECO:0000259" key="4">
    <source>
        <dbReference type="PROSITE" id="PS50995"/>
    </source>
</evidence>
<dbReference type="AlphaFoldDB" id="A0A2T2WVS4"/>
<dbReference type="InterPro" id="IPR036390">
    <property type="entry name" value="WH_DNA-bd_sf"/>
</dbReference>
<name>A0A2T2WVS4_9FIRM</name>
<dbReference type="EMBL" id="PXYT01000037">
    <property type="protein sequence ID" value="PSR26323.1"/>
    <property type="molecule type" value="Genomic_DNA"/>
</dbReference>
<gene>
    <name evidence="5" type="ORF">C7B43_14045</name>
</gene>
<evidence type="ECO:0000313" key="5">
    <source>
        <dbReference type="EMBL" id="PSR26323.1"/>
    </source>
</evidence>
<dbReference type="SMART" id="SM00347">
    <property type="entry name" value="HTH_MARR"/>
    <property type="match status" value="1"/>
</dbReference>
<protein>
    <recommendedName>
        <fullName evidence="4">HTH marR-type domain-containing protein</fullName>
    </recommendedName>
</protein>
<dbReference type="GO" id="GO:0003700">
    <property type="term" value="F:DNA-binding transcription factor activity"/>
    <property type="evidence" value="ECO:0007669"/>
    <property type="project" value="InterPro"/>
</dbReference>
<dbReference type="InterPro" id="IPR036388">
    <property type="entry name" value="WH-like_DNA-bd_sf"/>
</dbReference>
<keyword evidence="1" id="KW-0805">Transcription regulation</keyword>
<feature type="domain" description="HTH marR-type" evidence="4">
    <location>
        <begin position="19"/>
        <end position="151"/>
    </location>
</feature>
<accession>A0A2T2WVS4</accession>
<organism evidence="5 6">
    <name type="scientific">Sulfobacillus benefaciens</name>
    <dbReference type="NCBI Taxonomy" id="453960"/>
    <lineage>
        <taxon>Bacteria</taxon>
        <taxon>Bacillati</taxon>
        <taxon>Bacillota</taxon>
        <taxon>Clostridia</taxon>
        <taxon>Eubacteriales</taxon>
        <taxon>Clostridiales Family XVII. Incertae Sedis</taxon>
        <taxon>Sulfobacillus</taxon>
    </lineage>
</organism>
<evidence type="ECO:0000256" key="2">
    <source>
        <dbReference type="ARBA" id="ARBA00023125"/>
    </source>
</evidence>
<sequence length="174" mass="19476">MNERNSDIGVETMASMDITDELVMAIDELFRNQRKHYRTITQNLSISRAETQTLMMLSRNAPVTMTELADALRVGRSAISRIVQRLTDLNLVVRKAATSDQRRHVVTLSLKGKNLAEKVRAQRLAVLGSWLSKLPAGDQAQLLRILHELNAMAFEERETGSANSDLPNPALPQK</sequence>
<proteinExistence type="predicted"/>
<dbReference type="Pfam" id="PF12802">
    <property type="entry name" value="MarR_2"/>
    <property type="match status" value="1"/>
</dbReference>
<comment type="caution">
    <text evidence="5">The sequence shown here is derived from an EMBL/GenBank/DDBJ whole genome shotgun (WGS) entry which is preliminary data.</text>
</comment>
<evidence type="ECO:0000256" key="1">
    <source>
        <dbReference type="ARBA" id="ARBA00023015"/>
    </source>
</evidence>
<dbReference type="GO" id="GO:0003677">
    <property type="term" value="F:DNA binding"/>
    <property type="evidence" value="ECO:0007669"/>
    <property type="project" value="UniProtKB-KW"/>
</dbReference>
<evidence type="ECO:0000313" key="6">
    <source>
        <dbReference type="Proteomes" id="UP000242699"/>
    </source>
</evidence>
<dbReference type="PROSITE" id="PS50995">
    <property type="entry name" value="HTH_MARR_2"/>
    <property type="match status" value="1"/>
</dbReference>
<dbReference type="SUPFAM" id="SSF46785">
    <property type="entry name" value="Winged helix' DNA-binding domain"/>
    <property type="match status" value="1"/>
</dbReference>
<keyword evidence="2" id="KW-0238">DNA-binding</keyword>
<dbReference type="Gene3D" id="1.10.10.10">
    <property type="entry name" value="Winged helix-like DNA-binding domain superfamily/Winged helix DNA-binding domain"/>
    <property type="match status" value="1"/>
</dbReference>
<evidence type="ECO:0000256" key="3">
    <source>
        <dbReference type="ARBA" id="ARBA00023163"/>
    </source>
</evidence>
<dbReference type="InterPro" id="IPR000835">
    <property type="entry name" value="HTH_MarR-typ"/>
</dbReference>
<dbReference type="PANTHER" id="PTHR42756:SF1">
    <property type="entry name" value="TRANSCRIPTIONAL REPRESSOR OF EMRAB OPERON"/>
    <property type="match status" value="1"/>
</dbReference>
<keyword evidence="3" id="KW-0804">Transcription</keyword>
<dbReference type="Proteomes" id="UP000242699">
    <property type="component" value="Unassembled WGS sequence"/>
</dbReference>
<reference evidence="5 6" key="1">
    <citation type="journal article" date="2014" name="BMC Genomics">
        <title>Comparison of environmental and isolate Sulfobacillus genomes reveals diverse carbon, sulfur, nitrogen, and hydrogen metabolisms.</title>
        <authorList>
            <person name="Justice N.B."/>
            <person name="Norman A."/>
            <person name="Brown C.T."/>
            <person name="Singh A."/>
            <person name="Thomas B.C."/>
            <person name="Banfield J.F."/>
        </authorList>
    </citation>
    <scope>NUCLEOTIDE SEQUENCE [LARGE SCALE GENOMIC DNA]</scope>
    <source>
        <strain evidence="5">AMDSBA1</strain>
    </source>
</reference>
<dbReference type="PANTHER" id="PTHR42756">
    <property type="entry name" value="TRANSCRIPTIONAL REGULATOR, MARR"/>
    <property type="match status" value="1"/>
</dbReference>